<feature type="domain" description="DUF2489" evidence="1">
    <location>
        <begin position="11"/>
        <end position="142"/>
    </location>
</feature>
<comment type="caution">
    <text evidence="2">The sequence shown here is derived from an EMBL/GenBank/DDBJ whole genome shotgun (WGS) entry which is preliminary data.</text>
</comment>
<proteinExistence type="predicted"/>
<protein>
    <submittedName>
        <fullName evidence="2">DUF2489 domain-containing protein</fullName>
    </submittedName>
</protein>
<dbReference type="InterPro" id="IPR019617">
    <property type="entry name" value="DUF2489"/>
</dbReference>
<sequence>MLYLILAVAIVIVLAGYAVYTWRLASKQQQAQADELRATEQHRNEAADTARLNIMTMLRVLEQGQVSSTEAAIRIMSYRQALPVAEQQQAFFKPFDQLALATAHIPILDEWKALSSTQQQAFDEQRTALEQQYQADIKAAVASYLSAQA</sequence>
<dbReference type="RefSeq" id="WP_258333029.1">
    <property type="nucleotide sequence ID" value="NZ_JAPTGG010000022.1"/>
</dbReference>
<dbReference type="EMBL" id="JAPTGG010000022">
    <property type="protein sequence ID" value="MCZ0867099.1"/>
    <property type="molecule type" value="Genomic_DNA"/>
</dbReference>
<keyword evidence="3" id="KW-1185">Reference proteome</keyword>
<reference evidence="2 3" key="1">
    <citation type="submission" date="2022-12" db="EMBL/GenBank/DDBJ databases">
        <title>Dasania phycosphaerae sp. nov., isolated from particulate material of the south coast of Korea.</title>
        <authorList>
            <person name="Jiang Y."/>
        </authorList>
    </citation>
    <scope>NUCLEOTIDE SEQUENCE [LARGE SCALE GENOMIC DNA]</scope>
    <source>
        <strain evidence="2 3">GY-19</strain>
    </source>
</reference>
<dbReference type="AlphaFoldDB" id="A0A9J6RR90"/>
<evidence type="ECO:0000313" key="2">
    <source>
        <dbReference type="EMBL" id="MCZ0867099.1"/>
    </source>
</evidence>
<evidence type="ECO:0000313" key="3">
    <source>
        <dbReference type="Proteomes" id="UP001069090"/>
    </source>
</evidence>
<name>A0A9J6RR90_9GAMM</name>
<organism evidence="2 3">
    <name type="scientific">Dasania phycosphaerae</name>
    <dbReference type="NCBI Taxonomy" id="2950436"/>
    <lineage>
        <taxon>Bacteria</taxon>
        <taxon>Pseudomonadati</taxon>
        <taxon>Pseudomonadota</taxon>
        <taxon>Gammaproteobacteria</taxon>
        <taxon>Cellvibrionales</taxon>
        <taxon>Spongiibacteraceae</taxon>
        <taxon>Dasania</taxon>
    </lineage>
</organism>
<evidence type="ECO:0000259" key="1">
    <source>
        <dbReference type="Pfam" id="PF10675"/>
    </source>
</evidence>
<dbReference type="Pfam" id="PF10675">
    <property type="entry name" value="DUF2489"/>
    <property type="match status" value="1"/>
</dbReference>
<accession>A0A9J6RR90</accession>
<dbReference type="Proteomes" id="UP001069090">
    <property type="component" value="Unassembled WGS sequence"/>
</dbReference>
<gene>
    <name evidence="2" type="ORF">O0V09_18015</name>
</gene>